<gene>
    <name evidence="1" type="ORF">RFULGI_LOCUS13194</name>
</gene>
<reference evidence="1" key="1">
    <citation type="submission" date="2021-06" db="EMBL/GenBank/DDBJ databases">
        <authorList>
            <person name="Kallberg Y."/>
            <person name="Tangrot J."/>
            <person name="Rosling A."/>
        </authorList>
    </citation>
    <scope>NUCLEOTIDE SEQUENCE</scope>
    <source>
        <strain evidence="1">IN212</strain>
    </source>
</reference>
<comment type="caution">
    <text evidence="1">The sequence shown here is derived from an EMBL/GenBank/DDBJ whole genome shotgun (WGS) entry which is preliminary data.</text>
</comment>
<protein>
    <submittedName>
        <fullName evidence="1">12021_t:CDS:1</fullName>
    </submittedName>
</protein>
<evidence type="ECO:0000313" key="2">
    <source>
        <dbReference type="Proteomes" id="UP000789396"/>
    </source>
</evidence>
<accession>A0A9N9NLX0</accession>
<proteinExistence type="predicted"/>
<organism evidence="1 2">
    <name type="scientific">Racocetra fulgida</name>
    <dbReference type="NCBI Taxonomy" id="60492"/>
    <lineage>
        <taxon>Eukaryota</taxon>
        <taxon>Fungi</taxon>
        <taxon>Fungi incertae sedis</taxon>
        <taxon>Mucoromycota</taxon>
        <taxon>Glomeromycotina</taxon>
        <taxon>Glomeromycetes</taxon>
        <taxon>Diversisporales</taxon>
        <taxon>Gigasporaceae</taxon>
        <taxon>Racocetra</taxon>
    </lineage>
</organism>
<evidence type="ECO:0000313" key="1">
    <source>
        <dbReference type="EMBL" id="CAG8745483.1"/>
    </source>
</evidence>
<sequence>MEEKYPYRYKSQIEHLTRDSTFSNISSNTLVDEAATFHKETSGKITSTISTISSDTTANFQPRQHVTFGRSEKLIDEKNNLQHQNNPIICINDTPTSNNDEPQICMDRKKSNYTPVQKPPLATTQTSFFHIFRFASPFDFFLMG</sequence>
<dbReference type="EMBL" id="CAJVPZ010033892">
    <property type="protein sequence ID" value="CAG8745483.1"/>
    <property type="molecule type" value="Genomic_DNA"/>
</dbReference>
<keyword evidence="2" id="KW-1185">Reference proteome</keyword>
<dbReference type="Proteomes" id="UP000789396">
    <property type="component" value="Unassembled WGS sequence"/>
</dbReference>
<name>A0A9N9NLX0_9GLOM</name>
<feature type="non-terminal residue" evidence="1">
    <location>
        <position position="144"/>
    </location>
</feature>
<dbReference type="AlphaFoldDB" id="A0A9N9NLX0"/>